<evidence type="ECO:0000313" key="2">
    <source>
        <dbReference type="Proteomes" id="UP000770661"/>
    </source>
</evidence>
<evidence type="ECO:0000313" key="1">
    <source>
        <dbReference type="EMBL" id="KAG0722874.1"/>
    </source>
</evidence>
<protein>
    <submittedName>
        <fullName evidence="1">Uncharacterized protein</fullName>
    </submittedName>
</protein>
<name>A0A8J4YHB7_CHIOP</name>
<reference evidence="1" key="1">
    <citation type="submission" date="2020-07" db="EMBL/GenBank/DDBJ databases">
        <title>The High-quality genome of the commercially important snow crab, Chionoecetes opilio.</title>
        <authorList>
            <person name="Jeong J.-H."/>
            <person name="Ryu S."/>
        </authorList>
    </citation>
    <scope>NUCLEOTIDE SEQUENCE</scope>
    <source>
        <strain evidence="1">MADBK_172401_WGS</strain>
        <tissue evidence="1">Digestive gland</tissue>
    </source>
</reference>
<gene>
    <name evidence="1" type="ORF">GWK47_043723</name>
</gene>
<dbReference type="AlphaFoldDB" id="A0A8J4YHB7"/>
<proteinExistence type="predicted"/>
<accession>A0A8J4YHB7</accession>
<keyword evidence="2" id="KW-1185">Reference proteome</keyword>
<sequence>MRTWHPLNVLCPSLGYCGKSGGQETHVPACTALLVKDDNGGEPSSSLDEEAGTCLIERRSACRIKAVQGDPLIAASCPKPSDFSLNIVREICFMWRALMVH</sequence>
<organism evidence="1 2">
    <name type="scientific">Chionoecetes opilio</name>
    <name type="common">Atlantic snow crab</name>
    <name type="synonym">Cancer opilio</name>
    <dbReference type="NCBI Taxonomy" id="41210"/>
    <lineage>
        <taxon>Eukaryota</taxon>
        <taxon>Metazoa</taxon>
        <taxon>Ecdysozoa</taxon>
        <taxon>Arthropoda</taxon>
        <taxon>Crustacea</taxon>
        <taxon>Multicrustacea</taxon>
        <taxon>Malacostraca</taxon>
        <taxon>Eumalacostraca</taxon>
        <taxon>Eucarida</taxon>
        <taxon>Decapoda</taxon>
        <taxon>Pleocyemata</taxon>
        <taxon>Brachyura</taxon>
        <taxon>Eubrachyura</taxon>
        <taxon>Majoidea</taxon>
        <taxon>Majidae</taxon>
        <taxon>Chionoecetes</taxon>
    </lineage>
</organism>
<dbReference type="EMBL" id="JACEEZ010008968">
    <property type="protein sequence ID" value="KAG0722874.1"/>
    <property type="molecule type" value="Genomic_DNA"/>
</dbReference>
<comment type="caution">
    <text evidence="1">The sequence shown here is derived from an EMBL/GenBank/DDBJ whole genome shotgun (WGS) entry which is preliminary data.</text>
</comment>
<dbReference type="Proteomes" id="UP000770661">
    <property type="component" value="Unassembled WGS sequence"/>
</dbReference>
<dbReference type="OrthoDB" id="6509703at2759"/>